<evidence type="ECO:0000256" key="10">
    <source>
        <dbReference type="ARBA" id="ARBA00023160"/>
    </source>
</evidence>
<accession>A0AAV5TIA4</accession>
<feature type="non-terminal residue" evidence="12">
    <location>
        <position position="289"/>
    </location>
</feature>
<comment type="pathway">
    <text evidence="2">Lipid metabolism; fatty acid biosynthesis.</text>
</comment>
<dbReference type="EC" id="2.3.1.199" evidence="11"/>
<evidence type="ECO:0000256" key="9">
    <source>
        <dbReference type="ARBA" id="ARBA00023136"/>
    </source>
</evidence>
<comment type="catalytic activity">
    <reaction evidence="11">
        <text>a very-long-chain acyl-CoA + malonyl-CoA + H(+) = a very-long-chain 3-oxoacyl-CoA + CO2 + CoA</text>
        <dbReference type="Rhea" id="RHEA:32727"/>
        <dbReference type="ChEBI" id="CHEBI:15378"/>
        <dbReference type="ChEBI" id="CHEBI:16526"/>
        <dbReference type="ChEBI" id="CHEBI:57287"/>
        <dbReference type="ChEBI" id="CHEBI:57384"/>
        <dbReference type="ChEBI" id="CHEBI:90725"/>
        <dbReference type="ChEBI" id="CHEBI:90736"/>
        <dbReference type="EC" id="2.3.1.199"/>
    </reaction>
</comment>
<comment type="caution">
    <text evidence="12">The sequence shown here is derived from an EMBL/GenBank/DDBJ whole genome shotgun (WGS) entry which is preliminary data.</text>
</comment>
<keyword evidence="7 11" id="KW-1133">Transmembrane helix</keyword>
<evidence type="ECO:0000313" key="12">
    <source>
        <dbReference type="EMBL" id="GMS93969.1"/>
    </source>
</evidence>
<keyword evidence="6 11" id="KW-0276">Fatty acid metabolism</keyword>
<proteinExistence type="inferred from homology"/>
<evidence type="ECO:0000256" key="6">
    <source>
        <dbReference type="ARBA" id="ARBA00022832"/>
    </source>
</evidence>
<keyword evidence="9 11" id="KW-0472">Membrane</keyword>
<reference evidence="12" key="1">
    <citation type="submission" date="2023-10" db="EMBL/GenBank/DDBJ databases">
        <title>Genome assembly of Pristionchus species.</title>
        <authorList>
            <person name="Yoshida K."/>
            <person name="Sommer R.J."/>
        </authorList>
    </citation>
    <scope>NUCLEOTIDE SEQUENCE</scope>
    <source>
        <strain evidence="12">RS0144</strain>
    </source>
</reference>
<feature type="transmembrane region" description="Helical" evidence="11">
    <location>
        <begin position="255"/>
        <end position="276"/>
    </location>
</feature>
<evidence type="ECO:0000256" key="11">
    <source>
        <dbReference type="RuleBase" id="RU361115"/>
    </source>
</evidence>
<evidence type="ECO:0000256" key="1">
    <source>
        <dbReference type="ARBA" id="ARBA00004141"/>
    </source>
</evidence>
<dbReference type="GO" id="GO:0034625">
    <property type="term" value="P:fatty acid elongation, monounsaturated fatty acid"/>
    <property type="evidence" value="ECO:0007669"/>
    <property type="project" value="TreeGrafter"/>
</dbReference>
<dbReference type="PROSITE" id="PS01188">
    <property type="entry name" value="ELO"/>
    <property type="match status" value="1"/>
</dbReference>
<dbReference type="GO" id="GO:0009922">
    <property type="term" value="F:fatty acid elongase activity"/>
    <property type="evidence" value="ECO:0007669"/>
    <property type="project" value="UniProtKB-EC"/>
</dbReference>
<feature type="transmembrane region" description="Helical" evidence="11">
    <location>
        <begin position="134"/>
        <end position="157"/>
    </location>
</feature>
<dbReference type="EMBL" id="BTSX01000004">
    <property type="protein sequence ID" value="GMS93969.1"/>
    <property type="molecule type" value="Genomic_DNA"/>
</dbReference>
<dbReference type="Proteomes" id="UP001432027">
    <property type="component" value="Unassembled WGS sequence"/>
</dbReference>
<evidence type="ECO:0000256" key="8">
    <source>
        <dbReference type="ARBA" id="ARBA00023098"/>
    </source>
</evidence>
<evidence type="ECO:0000256" key="7">
    <source>
        <dbReference type="ARBA" id="ARBA00022989"/>
    </source>
</evidence>
<gene>
    <name evidence="12" type="ORF">PENTCL1PPCAC_16143</name>
</gene>
<feature type="transmembrane region" description="Helical" evidence="11">
    <location>
        <begin position="58"/>
        <end position="77"/>
    </location>
</feature>
<dbReference type="InterPro" id="IPR030457">
    <property type="entry name" value="ELO_CS"/>
</dbReference>
<dbReference type="GO" id="GO:0005789">
    <property type="term" value="C:endoplasmic reticulum membrane"/>
    <property type="evidence" value="ECO:0007669"/>
    <property type="project" value="TreeGrafter"/>
</dbReference>
<dbReference type="Pfam" id="PF01151">
    <property type="entry name" value="ELO"/>
    <property type="match status" value="1"/>
</dbReference>
<evidence type="ECO:0000256" key="3">
    <source>
        <dbReference type="ARBA" id="ARBA00022516"/>
    </source>
</evidence>
<feature type="transmembrane region" description="Helical" evidence="11">
    <location>
        <begin position="221"/>
        <end position="243"/>
    </location>
</feature>
<dbReference type="GO" id="GO:0030148">
    <property type="term" value="P:sphingolipid biosynthetic process"/>
    <property type="evidence" value="ECO:0007669"/>
    <property type="project" value="TreeGrafter"/>
</dbReference>
<keyword evidence="13" id="KW-1185">Reference proteome</keyword>
<keyword evidence="3 11" id="KW-0444">Lipid biosynthesis</keyword>
<dbReference type="PANTHER" id="PTHR11157">
    <property type="entry name" value="FATTY ACID ACYL TRANSFERASE-RELATED"/>
    <property type="match status" value="1"/>
</dbReference>
<dbReference type="PANTHER" id="PTHR11157:SF5">
    <property type="entry name" value="ELONGATION OF VERY LONG CHAIN FATTY ACIDS PROTEIN"/>
    <property type="match status" value="1"/>
</dbReference>
<evidence type="ECO:0000256" key="5">
    <source>
        <dbReference type="ARBA" id="ARBA00022692"/>
    </source>
</evidence>
<comment type="subcellular location">
    <subcellularLocation>
        <location evidence="1">Membrane</location>
        <topology evidence="1">Multi-pass membrane protein</topology>
    </subcellularLocation>
</comment>
<dbReference type="InterPro" id="IPR002076">
    <property type="entry name" value="ELO_fam"/>
</dbReference>
<dbReference type="GO" id="GO:0034626">
    <property type="term" value="P:fatty acid elongation, polyunsaturated fatty acid"/>
    <property type="evidence" value="ECO:0007669"/>
    <property type="project" value="TreeGrafter"/>
</dbReference>
<protein>
    <recommendedName>
        <fullName evidence="11">Elongation of very long chain fatty acids protein</fullName>
        <ecNumber evidence="11">2.3.1.199</ecNumber>
    </recommendedName>
    <alternativeName>
        <fullName evidence="11">Very-long-chain 3-oxoacyl-CoA synthase</fullName>
    </alternativeName>
</protein>
<dbReference type="AlphaFoldDB" id="A0AAV5TIA4"/>
<sequence length="289" mass="33213">MVYNVTQSNATIPAIVDGFGGRAYYIPYKYGSVIGPEHWWEENKQLHTYAYVQQHWTYTIWIAVAYSVGIHALQSAMANRRPFELKTPLILWNAALAVFSLAGAIRMFEEFSYVLRTRPLLESILYTVDINSSAAFWGFAFVVSKIFELVDTVFIVLRKKPLIFLHWYHHAIVVVYATQSYTELVAGCRWFVTMNYAIHALMYAYYALAAAGYRLPRVMSMVITTLQTTQMLIGVAISFIVLYCKLQGRIAQQSFENLALCFGLYASFAILFMSFFNKSYLSEEEKKKK</sequence>
<comment type="similarity">
    <text evidence="11">Belongs to the ELO family.</text>
</comment>
<organism evidence="12 13">
    <name type="scientific">Pristionchus entomophagus</name>
    <dbReference type="NCBI Taxonomy" id="358040"/>
    <lineage>
        <taxon>Eukaryota</taxon>
        <taxon>Metazoa</taxon>
        <taxon>Ecdysozoa</taxon>
        <taxon>Nematoda</taxon>
        <taxon>Chromadorea</taxon>
        <taxon>Rhabditida</taxon>
        <taxon>Rhabditina</taxon>
        <taxon>Diplogasteromorpha</taxon>
        <taxon>Diplogasteroidea</taxon>
        <taxon>Neodiplogasteridae</taxon>
        <taxon>Pristionchus</taxon>
    </lineage>
</organism>
<feature type="transmembrane region" description="Helical" evidence="11">
    <location>
        <begin position="89"/>
        <end position="108"/>
    </location>
</feature>
<keyword evidence="5 11" id="KW-0812">Transmembrane</keyword>
<evidence type="ECO:0000256" key="2">
    <source>
        <dbReference type="ARBA" id="ARBA00005194"/>
    </source>
</evidence>
<keyword evidence="10 11" id="KW-0275">Fatty acid biosynthesis</keyword>
<evidence type="ECO:0000256" key="4">
    <source>
        <dbReference type="ARBA" id="ARBA00022679"/>
    </source>
</evidence>
<keyword evidence="8 11" id="KW-0443">Lipid metabolism</keyword>
<dbReference type="GO" id="GO:0042761">
    <property type="term" value="P:very long-chain fatty acid biosynthetic process"/>
    <property type="evidence" value="ECO:0007669"/>
    <property type="project" value="TreeGrafter"/>
</dbReference>
<feature type="transmembrane region" description="Helical" evidence="11">
    <location>
        <begin position="196"/>
        <end position="215"/>
    </location>
</feature>
<keyword evidence="4 11" id="KW-0808">Transferase</keyword>
<name>A0AAV5TIA4_9BILA</name>
<evidence type="ECO:0000313" key="13">
    <source>
        <dbReference type="Proteomes" id="UP001432027"/>
    </source>
</evidence>
<dbReference type="GO" id="GO:0019367">
    <property type="term" value="P:fatty acid elongation, saturated fatty acid"/>
    <property type="evidence" value="ECO:0007669"/>
    <property type="project" value="TreeGrafter"/>
</dbReference>